<feature type="compositionally biased region" description="Basic and acidic residues" evidence="4">
    <location>
        <begin position="244"/>
        <end position="257"/>
    </location>
</feature>
<evidence type="ECO:0000313" key="8">
    <source>
        <dbReference type="Proteomes" id="UP000449547"/>
    </source>
</evidence>
<evidence type="ECO:0000256" key="4">
    <source>
        <dbReference type="SAM" id="MobiDB-lite"/>
    </source>
</evidence>
<name>A0A642V123_DIURU</name>
<dbReference type="PROSITE" id="PS50014">
    <property type="entry name" value="BROMODOMAIN_2"/>
    <property type="match status" value="2"/>
</dbReference>
<dbReference type="SUPFAM" id="SSF47370">
    <property type="entry name" value="Bromodomain"/>
    <property type="match status" value="2"/>
</dbReference>
<dbReference type="PROSITE" id="PS51525">
    <property type="entry name" value="NET"/>
    <property type="match status" value="1"/>
</dbReference>
<dbReference type="CDD" id="cd05499">
    <property type="entry name" value="Bromo_BDF1_2_II"/>
    <property type="match status" value="1"/>
</dbReference>
<dbReference type="InterPro" id="IPR001487">
    <property type="entry name" value="Bromodomain"/>
</dbReference>
<keyword evidence="3" id="KW-0175">Coiled coil</keyword>
<dbReference type="InterPro" id="IPR027353">
    <property type="entry name" value="NET_dom"/>
</dbReference>
<dbReference type="InterPro" id="IPR050935">
    <property type="entry name" value="Bromo_chromatin_reader"/>
</dbReference>
<protein>
    <recommendedName>
        <fullName evidence="9">Bromo domain-containing protein</fullName>
    </recommendedName>
</protein>
<keyword evidence="1 2" id="KW-0103">Bromodomain</keyword>
<dbReference type="AlphaFoldDB" id="A0A642V123"/>
<evidence type="ECO:0000259" key="6">
    <source>
        <dbReference type="PROSITE" id="PS51525"/>
    </source>
</evidence>
<dbReference type="GO" id="GO:0006355">
    <property type="term" value="P:regulation of DNA-templated transcription"/>
    <property type="evidence" value="ECO:0007669"/>
    <property type="project" value="TreeGrafter"/>
</dbReference>
<sequence length="619" mass="69638">MSEVEANTPVQTPTAEPMKDPVHDLEGSSPSAAPVLEEPAKPLSPPNPSPSPRRHLDSEPDEEAPPAKRAKNASKFDYPDPASLIGPDGKPLPPQEVFGEPAPAPPAEPDMDNLPENPMPKHQQKFALNTIKAIKRLRDAAPFLHPVDIVKLNIPYYYNYIPRPMDLSTIEKKIVSDAYSNEQELVDDFDLMVTNCKRFNGESSSISRMALNIQASFEKHILNFPPRDAVEDVVVSHKRKSMADSEEFQREARESVAAHRPKRTIVPPKPKELPYDVRPRKKKFAAELRFCSQTVKELMSKKHYHINFPFLAPVDTVALNIPHYFDVVKQPMDLGTISSNLANNQYENGDEFERDVRLVFANCYAFNPEGTDVHAMGKKLEAVFDKKWAQRPVPEPTPPASDFESDYDIDDEEFETRAEQMLAEVPAIQLLENQLKRMKSDLDKLKEQHLKQLREEFQAKRASRKGKKGKKLKQRVNGEVAEVNAGPVVTYEMKKQVSEMVPNLSEKKAQAVLKIIRDDFEIGNDDEIELDMDQLEDRTVLKLHNYLFGQKAAARMSGSSKRKQQKAGGLSADDELDHLRNQLALFDGESASAATNGLMTIGHESSDDDDLSSESSEEE</sequence>
<dbReference type="Pfam" id="PF17035">
    <property type="entry name" value="BET"/>
    <property type="match status" value="1"/>
</dbReference>
<comment type="caution">
    <text evidence="7">The sequence shown here is derived from an EMBL/GenBank/DDBJ whole genome shotgun (WGS) entry which is preliminary data.</text>
</comment>
<reference evidence="7 8" key="1">
    <citation type="submission" date="2019-07" db="EMBL/GenBank/DDBJ databases">
        <title>Genome assembly of two rare yeast pathogens: Diutina rugosa and Trichomonascus ciferrii.</title>
        <authorList>
            <person name="Mixao V."/>
            <person name="Saus E."/>
            <person name="Hansen A."/>
            <person name="Lass-Flor C."/>
            <person name="Gabaldon T."/>
        </authorList>
    </citation>
    <scope>NUCLEOTIDE SEQUENCE [LARGE SCALE GENOMIC DNA]</scope>
    <source>
        <strain evidence="7 8">CBS 613</strain>
    </source>
</reference>
<accession>A0A642V123</accession>
<feature type="compositionally biased region" description="Basic and acidic residues" evidence="4">
    <location>
        <begin position="17"/>
        <end position="26"/>
    </location>
</feature>
<dbReference type="GeneID" id="54779579"/>
<evidence type="ECO:0000256" key="1">
    <source>
        <dbReference type="ARBA" id="ARBA00023117"/>
    </source>
</evidence>
<organism evidence="7 8">
    <name type="scientific">Diutina rugosa</name>
    <name type="common">Yeast</name>
    <name type="synonym">Candida rugosa</name>
    <dbReference type="NCBI Taxonomy" id="5481"/>
    <lineage>
        <taxon>Eukaryota</taxon>
        <taxon>Fungi</taxon>
        <taxon>Dikarya</taxon>
        <taxon>Ascomycota</taxon>
        <taxon>Saccharomycotina</taxon>
        <taxon>Pichiomycetes</taxon>
        <taxon>Debaryomycetaceae</taxon>
        <taxon>Diutina</taxon>
    </lineage>
</organism>
<dbReference type="SMART" id="SM00297">
    <property type="entry name" value="BROMO"/>
    <property type="match status" value="2"/>
</dbReference>
<dbReference type="OrthoDB" id="784962at2759"/>
<dbReference type="GO" id="GO:0000785">
    <property type="term" value="C:chromatin"/>
    <property type="evidence" value="ECO:0007669"/>
    <property type="project" value="TreeGrafter"/>
</dbReference>
<evidence type="ECO:0000259" key="5">
    <source>
        <dbReference type="PROSITE" id="PS50014"/>
    </source>
</evidence>
<dbReference type="RefSeq" id="XP_034014279.1">
    <property type="nucleotide sequence ID" value="XM_034159228.1"/>
</dbReference>
<evidence type="ECO:0000313" key="7">
    <source>
        <dbReference type="EMBL" id="KAA8906765.1"/>
    </source>
</evidence>
<dbReference type="PANTHER" id="PTHR22880">
    <property type="entry name" value="FALZ-RELATED BROMODOMAIN-CONTAINING PROTEINS"/>
    <property type="match status" value="1"/>
</dbReference>
<dbReference type="OMA" id="KMNIPHY"/>
<dbReference type="GO" id="GO:0005634">
    <property type="term" value="C:nucleus"/>
    <property type="evidence" value="ECO:0007669"/>
    <property type="project" value="TreeGrafter"/>
</dbReference>
<dbReference type="InterPro" id="IPR036427">
    <property type="entry name" value="Bromodomain-like_sf"/>
</dbReference>
<feature type="region of interest" description="Disordered" evidence="4">
    <location>
        <begin position="1"/>
        <end position="121"/>
    </location>
</feature>
<dbReference type="EMBL" id="SWFT01000031">
    <property type="protein sequence ID" value="KAA8906765.1"/>
    <property type="molecule type" value="Genomic_DNA"/>
</dbReference>
<dbReference type="VEuPathDB" id="FungiDB:DIURU_000926"/>
<feature type="compositionally biased region" description="Acidic residues" evidence="4">
    <location>
        <begin position="606"/>
        <end position="619"/>
    </location>
</feature>
<feature type="domain" description="NET" evidence="6">
    <location>
        <begin position="479"/>
        <end position="558"/>
    </location>
</feature>
<evidence type="ECO:0008006" key="9">
    <source>
        <dbReference type="Google" id="ProtNLM"/>
    </source>
</evidence>
<dbReference type="Proteomes" id="UP000449547">
    <property type="component" value="Unassembled WGS sequence"/>
</dbReference>
<dbReference type="GO" id="GO:0006338">
    <property type="term" value="P:chromatin remodeling"/>
    <property type="evidence" value="ECO:0007669"/>
    <property type="project" value="TreeGrafter"/>
</dbReference>
<dbReference type="PRINTS" id="PR00503">
    <property type="entry name" value="BROMODOMAIN"/>
</dbReference>
<evidence type="ECO:0000256" key="2">
    <source>
        <dbReference type="PROSITE-ProRule" id="PRU00035"/>
    </source>
</evidence>
<feature type="compositionally biased region" description="Pro residues" evidence="4">
    <location>
        <begin position="42"/>
        <end position="51"/>
    </location>
</feature>
<proteinExistence type="predicted"/>
<dbReference type="Gene3D" id="1.20.1270.220">
    <property type="match status" value="1"/>
</dbReference>
<feature type="coiled-coil region" evidence="3">
    <location>
        <begin position="428"/>
        <end position="455"/>
    </location>
</feature>
<feature type="domain" description="Bromo" evidence="5">
    <location>
        <begin position="302"/>
        <end position="374"/>
    </location>
</feature>
<feature type="region of interest" description="Disordered" evidence="4">
    <location>
        <begin position="244"/>
        <end position="272"/>
    </location>
</feature>
<feature type="region of interest" description="Disordered" evidence="4">
    <location>
        <begin position="554"/>
        <end position="573"/>
    </location>
</feature>
<dbReference type="CDD" id="cd05500">
    <property type="entry name" value="Bromo_BDF1_2_I"/>
    <property type="match status" value="1"/>
</dbReference>
<feature type="domain" description="Bromo" evidence="5">
    <location>
        <begin position="135"/>
        <end position="207"/>
    </location>
</feature>
<keyword evidence="8" id="KW-1185">Reference proteome</keyword>
<evidence type="ECO:0000256" key="3">
    <source>
        <dbReference type="SAM" id="Coils"/>
    </source>
</evidence>
<dbReference type="Gene3D" id="1.20.920.10">
    <property type="entry name" value="Bromodomain-like"/>
    <property type="match status" value="2"/>
</dbReference>
<feature type="region of interest" description="Disordered" evidence="4">
    <location>
        <begin position="595"/>
        <end position="619"/>
    </location>
</feature>
<dbReference type="PANTHER" id="PTHR22880:SF225">
    <property type="entry name" value="BROMODOMAIN-CONTAINING PROTEIN BET-1-RELATED"/>
    <property type="match status" value="1"/>
</dbReference>
<dbReference type="Pfam" id="PF00439">
    <property type="entry name" value="Bromodomain"/>
    <property type="match status" value="2"/>
</dbReference>
<gene>
    <name evidence="7" type="ORF">DIURU_000926</name>
</gene>
<dbReference type="InterPro" id="IPR038336">
    <property type="entry name" value="NET_sf"/>
</dbReference>